<dbReference type="PANTHER" id="PTHR42085:SF4">
    <property type="entry name" value="F-BOX DOMAIN-CONTAINING PROTEIN"/>
    <property type="match status" value="1"/>
</dbReference>
<name>A0A9Q8UR78_PASFU</name>
<dbReference type="RefSeq" id="XP_047763802.1">
    <property type="nucleotide sequence ID" value="XM_047906493.1"/>
</dbReference>
<feature type="compositionally biased region" description="Low complexity" evidence="1">
    <location>
        <begin position="1"/>
        <end position="15"/>
    </location>
</feature>
<protein>
    <submittedName>
        <fullName evidence="2">Uncharacterized protein</fullName>
    </submittedName>
</protein>
<dbReference type="OMA" id="CLIVHRA"/>
<dbReference type="InterPro" id="IPR038883">
    <property type="entry name" value="AN11006-like"/>
</dbReference>
<feature type="region of interest" description="Disordered" evidence="1">
    <location>
        <begin position="1"/>
        <end position="21"/>
    </location>
</feature>
<proteinExistence type="predicted"/>
<organism evidence="2 3">
    <name type="scientific">Passalora fulva</name>
    <name type="common">Tomato leaf mold</name>
    <name type="synonym">Cladosporium fulvum</name>
    <dbReference type="NCBI Taxonomy" id="5499"/>
    <lineage>
        <taxon>Eukaryota</taxon>
        <taxon>Fungi</taxon>
        <taxon>Dikarya</taxon>
        <taxon>Ascomycota</taxon>
        <taxon>Pezizomycotina</taxon>
        <taxon>Dothideomycetes</taxon>
        <taxon>Dothideomycetidae</taxon>
        <taxon>Mycosphaerellales</taxon>
        <taxon>Mycosphaerellaceae</taxon>
        <taxon>Fulvia</taxon>
    </lineage>
</organism>
<gene>
    <name evidence="2" type="ORF">CLAFUR5_07345</name>
</gene>
<sequence>MGLSPSKPAPSQQSPEVAAPATNSRLLSLPAELRLNIYRELLTPQEIVSRRQGRDIPDVEINEPAILAVCRLLRQEAEPIFYDDLKLVLDSTNLFDPPRDIMRSLDLIGEAQLQQIRRIDIPFGGKIFISICFGNKVQQEDMSIHRGTAKGAAFHILVTSSHAECNNEVCTAMAECVRDFLLCLIVHRARIKICGSIGPCRAVRMKASAIEKQTKAKGEKLEFLKRSEIQELLSHLKFYGKHLLREARLLEL</sequence>
<dbReference type="GeneID" id="71987223"/>
<evidence type="ECO:0000313" key="3">
    <source>
        <dbReference type="Proteomes" id="UP000756132"/>
    </source>
</evidence>
<dbReference type="Proteomes" id="UP000756132">
    <property type="component" value="Chromosome 6"/>
</dbReference>
<evidence type="ECO:0000256" key="1">
    <source>
        <dbReference type="SAM" id="MobiDB-lite"/>
    </source>
</evidence>
<reference evidence="2" key="2">
    <citation type="journal article" date="2022" name="Microb. Genom.">
        <title>A chromosome-scale genome assembly of the tomato pathogen Cladosporium fulvum reveals a compartmentalized genome architecture and the presence of a dispensable chromosome.</title>
        <authorList>
            <person name="Zaccaron A.Z."/>
            <person name="Chen L.H."/>
            <person name="Samaras A."/>
            <person name="Stergiopoulos I."/>
        </authorList>
    </citation>
    <scope>NUCLEOTIDE SEQUENCE</scope>
    <source>
        <strain evidence="2">Race5_Kim</strain>
    </source>
</reference>
<dbReference type="AlphaFoldDB" id="A0A9Q8UR78"/>
<dbReference type="PANTHER" id="PTHR42085">
    <property type="entry name" value="F-BOX DOMAIN-CONTAINING PROTEIN"/>
    <property type="match status" value="1"/>
</dbReference>
<dbReference type="OrthoDB" id="62952at2759"/>
<keyword evidence="3" id="KW-1185">Reference proteome</keyword>
<accession>A0A9Q8UR78</accession>
<dbReference type="EMBL" id="CP090168">
    <property type="protein sequence ID" value="UJO19436.1"/>
    <property type="molecule type" value="Genomic_DNA"/>
</dbReference>
<reference evidence="2" key="1">
    <citation type="submission" date="2021-12" db="EMBL/GenBank/DDBJ databases">
        <authorList>
            <person name="Zaccaron A."/>
            <person name="Stergiopoulos I."/>
        </authorList>
    </citation>
    <scope>NUCLEOTIDE SEQUENCE</scope>
    <source>
        <strain evidence="2">Race5_Kim</strain>
    </source>
</reference>
<evidence type="ECO:0000313" key="2">
    <source>
        <dbReference type="EMBL" id="UJO19436.1"/>
    </source>
</evidence>
<dbReference type="KEGG" id="ffu:CLAFUR5_07345"/>